<dbReference type="SUPFAM" id="SSF52058">
    <property type="entry name" value="L domain-like"/>
    <property type="match status" value="1"/>
</dbReference>
<dbReference type="PROSITE" id="PS00018">
    <property type="entry name" value="EF_HAND_1"/>
    <property type="match status" value="1"/>
</dbReference>
<dbReference type="InterPro" id="IPR032675">
    <property type="entry name" value="LRR_dom_sf"/>
</dbReference>
<protein>
    <submittedName>
        <fullName evidence="1">Uncharacterized protein</fullName>
    </submittedName>
</protein>
<dbReference type="Proteomes" id="UP001208692">
    <property type="component" value="Unassembled WGS sequence"/>
</dbReference>
<dbReference type="InterPro" id="IPR001611">
    <property type="entry name" value="Leu-rich_rpt"/>
</dbReference>
<dbReference type="EMBL" id="BQKA01000005">
    <property type="protein sequence ID" value="GJM49216.1"/>
    <property type="molecule type" value="Genomic_DNA"/>
</dbReference>
<comment type="caution">
    <text evidence="1">The sequence shown here is derived from an EMBL/GenBank/DDBJ whole genome shotgun (WGS) entry which is preliminary data.</text>
</comment>
<dbReference type="Gene3D" id="3.80.10.10">
    <property type="entry name" value="Ribonuclease Inhibitor"/>
    <property type="match status" value="1"/>
</dbReference>
<proteinExistence type="predicted"/>
<reference evidence="1 4" key="1">
    <citation type="submission" date="2021-11" db="EMBL/GenBank/DDBJ databases">
        <title>Draft genome sequence of Capnocytophaga sp. strain KC07075 isolated from cat oral cavity.</title>
        <authorList>
            <person name="Suzuki M."/>
            <person name="Imaoka K."/>
            <person name="Kimura M."/>
            <person name="Morikawa S."/>
            <person name="Maeda K."/>
        </authorList>
    </citation>
    <scope>NUCLEOTIDE SEQUENCE</scope>
    <source>
        <strain evidence="1">KC07075</strain>
        <strain evidence="2 4">KC07079</strain>
    </source>
</reference>
<dbReference type="Proteomes" id="UP001207736">
    <property type="component" value="Unassembled WGS sequence"/>
</dbReference>
<dbReference type="RefSeq" id="WP_264846864.1">
    <property type="nucleotide sequence ID" value="NZ_BPMA01000032.1"/>
</dbReference>
<dbReference type="InterPro" id="IPR018247">
    <property type="entry name" value="EF_Hand_1_Ca_BS"/>
</dbReference>
<organism evidence="1 3">
    <name type="scientific">Capnocytophaga catalasegens</name>
    <dbReference type="NCBI Taxonomy" id="1004260"/>
    <lineage>
        <taxon>Bacteria</taxon>
        <taxon>Pseudomonadati</taxon>
        <taxon>Bacteroidota</taxon>
        <taxon>Flavobacteriia</taxon>
        <taxon>Flavobacteriales</taxon>
        <taxon>Flavobacteriaceae</taxon>
        <taxon>Capnocytophaga</taxon>
    </lineage>
</organism>
<evidence type="ECO:0000313" key="1">
    <source>
        <dbReference type="EMBL" id="GJM49216.1"/>
    </source>
</evidence>
<dbReference type="EMBL" id="BQKB01000027">
    <property type="protein sequence ID" value="GJM53141.1"/>
    <property type="molecule type" value="Genomic_DNA"/>
</dbReference>
<dbReference type="PROSITE" id="PS51257">
    <property type="entry name" value="PROKAR_LIPOPROTEIN"/>
    <property type="match status" value="1"/>
</dbReference>
<evidence type="ECO:0000313" key="3">
    <source>
        <dbReference type="Proteomes" id="UP001207736"/>
    </source>
</evidence>
<accession>A0AAV5ATN2</accession>
<dbReference type="PROSITE" id="PS51450">
    <property type="entry name" value="LRR"/>
    <property type="match status" value="1"/>
</dbReference>
<gene>
    <name evidence="1" type="ORF">RCZ15_01910</name>
    <name evidence="2" type="ORF">RCZ16_14580</name>
</gene>
<evidence type="ECO:0000313" key="2">
    <source>
        <dbReference type="EMBL" id="GJM53141.1"/>
    </source>
</evidence>
<name>A0AAV5ATN2_9FLAO</name>
<evidence type="ECO:0000313" key="4">
    <source>
        <dbReference type="Proteomes" id="UP001208692"/>
    </source>
</evidence>
<sequence length="179" mass="19860">MKKIIITLCTIALFGNILISCKKEENNNLNTPPNNTAQPEATSFMTYALKTYDKNANGQLDDSEVGNIETLDLSNKGLTDLDGLEKFTNLETINVSKNNLTSVTLKNSLLNNINLSQNKLTKLDISNNTGLNYAQAKFDATNNPNLVCIKVNNNQLVFSKTYKDNWLKDDTASFNITCN</sequence>
<keyword evidence="4" id="KW-1185">Reference proteome</keyword>
<dbReference type="AlphaFoldDB" id="A0AAV5ATN2"/>